<keyword evidence="2" id="KW-1185">Reference proteome</keyword>
<reference evidence="1" key="2">
    <citation type="submission" date="2022-01" db="EMBL/GenBank/DDBJ databases">
        <authorList>
            <person name="Yamashiro T."/>
            <person name="Shiraishi A."/>
            <person name="Satake H."/>
            <person name="Nakayama K."/>
        </authorList>
    </citation>
    <scope>NUCLEOTIDE SEQUENCE</scope>
</reference>
<sequence length="205" mass="22863">MDEVAKINDPQCELLLLRSCMGISRLYFTMRTCPPCVFEFAQRSFALCSSLECVVTTSRPGFGNWQWRVATLPFGFRGLGVYSAGDVLNFAFLMSQLWSAGLQTKPLRHGESTFSLSPRHMALWKSQKKDQTSDWIRTVPISGLGQTMNDKTNHCVLCYLLDGKEVDIGLDGGCDKPLRLADMLLYSWDTGLDVCVDVTGSMPLT</sequence>
<dbReference type="PANTHER" id="PTHR48462:SF1">
    <property type="entry name" value="PROTEIN, PUTATIVE-RELATED"/>
    <property type="match status" value="1"/>
</dbReference>
<protein>
    <submittedName>
        <fullName evidence="1">Uncharacterized protein</fullName>
    </submittedName>
</protein>
<evidence type="ECO:0000313" key="2">
    <source>
        <dbReference type="Proteomes" id="UP001151760"/>
    </source>
</evidence>
<dbReference type="EMBL" id="BQNB010019530">
    <property type="protein sequence ID" value="GJT86258.1"/>
    <property type="molecule type" value="Genomic_DNA"/>
</dbReference>
<name>A0ABQ5HGI6_9ASTR</name>
<dbReference type="Proteomes" id="UP001151760">
    <property type="component" value="Unassembled WGS sequence"/>
</dbReference>
<reference evidence="1" key="1">
    <citation type="journal article" date="2022" name="Int. J. Mol. Sci.">
        <title>Draft Genome of Tanacetum Coccineum: Genomic Comparison of Closely Related Tanacetum-Family Plants.</title>
        <authorList>
            <person name="Yamashiro T."/>
            <person name="Shiraishi A."/>
            <person name="Nakayama K."/>
            <person name="Satake H."/>
        </authorList>
    </citation>
    <scope>NUCLEOTIDE SEQUENCE</scope>
</reference>
<proteinExistence type="predicted"/>
<gene>
    <name evidence="1" type="ORF">Tco_1067975</name>
</gene>
<evidence type="ECO:0000313" key="1">
    <source>
        <dbReference type="EMBL" id="GJT86258.1"/>
    </source>
</evidence>
<comment type="caution">
    <text evidence="1">The sequence shown here is derived from an EMBL/GenBank/DDBJ whole genome shotgun (WGS) entry which is preliminary data.</text>
</comment>
<organism evidence="1 2">
    <name type="scientific">Tanacetum coccineum</name>
    <dbReference type="NCBI Taxonomy" id="301880"/>
    <lineage>
        <taxon>Eukaryota</taxon>
        <taxon>Viridiplantae</taxon>
        <taxon>Streptophyta</taxon>
        <taxon>Embryophyta</taxon>
        <taxon>Tracheophyta</taxon>
        <taxon>Spermatophyta</taxon>
        <taxon>Magnoliopsida</taxon>
        <taxon>eudicotyledons</taxon>
        <taxon>Gunneridae</taxon>
        <taxon>Pentapetalae</taxon>
        <taxon>asterids</taxon>
        <taxon>campanulids</taxon>
        <taxon>Asterales</taxon>
        <taxon>Asteraceae</taxon>
        <taxon>Asteroideae</taxon>
        <taxon>Anthemideae</taxon>
        <taxon>Anthemidinae</taxon>
        <taxon>Tanacetum</taxon>
    </lineage>
</organism>
<accession>A0ABQ5HGI6</accession>
<dbReference type="PANTHER" id="PTHR48462">
    <property type="entry name" value="PROTEIN, PUTATIVE-RELATED"/>
    <property type="match status" value="1"/>
</dbReference>